<gene>
    <name evidence="1" type="ORF">IAC23_02840</name>
</gene>
<dbReference type="InterPro" id="IPR025049">
    <property type="entry name" value="Mfa-like_1"/>
</dbReference>
<reference evidence="1" key="1">
    <citation type="submission" date="2020-10" db="EMBL/GenBank/DDBJ databases">
        <authorList>
            <person name="Gilroy R."/>
        </authorList>
    </citation>
    <scope>NUCLEOTIDE SEQUENCE</scope>
    <source>
        <strain evidence="1">D5-748</strain>
    </source>
</reference>
<organism evidence="1 2">
    <name type="scientific">Candidatus Cryptobacteroides merdavium</name>
    <dbReference type="NCBI Taxonomy" id="2840769"/>
    <lineage>
        <taxon>Bacteria</taxon>
        <taxon>Pseudomonadati</taxon>
        <taxon>Bacteroidota</taxon>
        <taxon>Bacteroidia</taxon>
        <taxon>Bacteroidales</taxon>
        <taxon>Candidatus Cryptobacteroides</taxon>
    </lineage>
</organism>
<accession>A0A9D9EBD4</accession>
<dbReference type="PROSITE" id="PS51257">
    <property type="entry name" value="PROKAR_LIPOPROTEIN"/>
    <property type="match status" value="1"/>
</dbReference>
<dbReference type="Gene3D" id="2.60.40.2620">
    <property type="entry name" value="Fimbrillin-like"/>
    <property type="match status" value="1"/>
</dbReference>
<dbReference type="Gene3D" id="2.60.40.2630">
    <property type="match status" value="1"/>
</dbReference>
<proteinExistence type="predicted"/>
<comment type="caution">
    <text evidence="1">The sequence shown here is derived from an EMBL/GenBank/DDBJ whole genome shotgun (WGS) entry which is preliminary data.</text>
</comment>
<dbReference type="InterPro" id="IPR042278">
    <property type="entry name" value="Mfa-like_1_N"/>
</dbReference>
<dbReference type="CDD" id="cd13120">
    <property type="entry name" value="BF2867_like_N"/>
    <property type="match status" value="1"/>
</dbReference>
<evidence type="ECO:0000313" key="1">
    <source>
        <dbReference type="EMBL" id="MBO8444619.1"/>
    </source>
</evidence>
<protein>
    <submittedName>
        <fullName evidence="1">Fimbrillin family protein</fullName>
    </submittedName>
</protein>
<dbReference type="EMBL" id="JADIMO010000032">
    <property type="protein sequence ID" value="MBO8444619.1"/>
    <property type="molecule type" value="Genomic_DNA"/>
</dbReference>
<dbReference type="AlphaFoldDB" id="A0A9D9EBD4"/>
<sequence length="545" mass="59037">MKKSIVAILSATALMACQKTENPMPESNTVRISPVLTRVTDVNFEDGDQIGLTIMRGDETYAENSQLTFSGGEFSGSLTWYAEAAETSTLTAYYPYDASGAPATFTVASDQTTGYEDSDLIAGTKSGVTPSASAVVINFKHLLTKIVLNLTNDSGSEITAVKLSGSKRTADVDLNAMTATANASSSAEDITAQEVSAGSQYRVIVVPQTVAFTLSVTTASGTVLEQKLASTELKAGGQYTMTARVTPEGLDVLISGEIDNWTDEGEIGPDTPAEEVSFEEFDGYFVYDGEEYKTVTLSDGSVWMAEPMRYVPEGYTPSGDPAADSHIWYPYSLSGGGDSINATEATALTDDESIRKYGLFYDMYVALGGTDVTVDNCYDFEGAQGICPPGWHIPTRTEFFNLCGLSNKNALGESGNQINTEALFYDADYGGGKRTLYEEAGWNYVLSGVRMMTNFNSTPRYQLTQLYSGNTSLPEDYYGMPGLTYHMSSTCYKPIYSTANPEELTNIQFFAQMTTFTKIYPEGRINVAYISTLSGQQLRCVKDAR</sequence>
<evidence type="ECO:0000313" key="2">
    <source>
        <dbReference type="Proteomes" id="UP000823619"/>
    </source>
</evidence>
<dbReference type="InterPro" id="IPR011871">
    <property type="entry name" value="Fib_succ_major"/>
</dbReference>
<dbReference type="Pfam" id="PF13149">
    <property type="entry name" value="Mfa_like_1"/>
    <property type="match status" value="1"/>
</dbReference>
<reference evidence="1" key="2">
    <citation type="journal article" date="2021" name="PeerJ">
        <title>Extensive microbial diversity within the chicken gut microbiome revealed by metagenomics and culture.</title>
        <authorList>
            <person name="Gilroy R."/>
            <person name="Ravi A."/>
            <person name="Getino M."/>
            <person name="Pursley I."/>
            <person name="Horton D.L."/>
            <person name="Alikhan N.F."/>
            <person name="Baker D."/>
            <person name="Gharbi K."/>
            <person name="Hall N."/>
            <person name="Watson M."/>
            <person name="Adriaenssens E.M."/>
            <person name="Foster-Nyarko E."/>
            <person name="Jarju S."/>
            <person name="Secka A."/>
            <person name="Antonio M."/>
            <person name="Oren A."/>
            <person name="Chaudhuri R.R."/>
            <person name="La Ragione R."/>
            <person name="Hildebrand F."/>
            <person name="Pallen M.J."/>
        </authorList>
    </citation>
    <scope>NUCLEOTIDE SEQUENCE</scope>
    <source>
        <strain evidence="1">D5-748</strain>
    </source>
</reference>
<name>A0A9D9EBD4_9BACT</name>
<dbReference type="CDD" id="cd13121">
    <property type="entry name" value="BF2867_like_C"/>
    <property type="match status" value="1"/>
</dbReference>
<dbReference type="Proteomes" id="UP000823619">
    <property type="component" value="Unassembled WGS sequence"/>
</dbReference>
<dbReference type="NCBIfam" id="TIGR02145">
    <property type="entry name" value="Fib_succ_major"/>
    <property type="match status" value="1"/>
</dbReference>